<dbReference type="SUPFAM" id="SSF53448">
    <property type="entry name" value="Nucleotide-diphospho-sugar transferases"/>
    <property type="match status" value="1"/>
</dbReference>
<feature type="transmembrane region" description="Helical" evidence="4">
    <location>
        <begin position="365"/>
        <end position="383"/>
    </location>
</feature>
<evidence type="ECO:0000256" key="1">
    <source>
        <dbReference type="ARBA" id="ARBA00006739"/>
    </source>
</evidence>
<dbReference type="CDD" id="cd06423">
    <property type="entry name" value="CESA_like"/>
    <property type="match status" value="1"/>
</dbReference>
<feature type="transmembrane region" description="Helical" evidence="4">
    <location>
        <begin position="389"/>
        <end position="409"/>
    </location>
</feature>
<proteinExistence type="inferred from homology"/>
<dbReference type="Proteomes" id="UP000231019">
    <property type="component" value="Unassembled WGS sequence"/>
</dbReference>
<dbReference type="PANTHER" id="PTHR43630">
    <property type="entry name" value="POLY-BETA-1,6-N-ACETYL-D-GLUCOSAMINE SYNTHASE"/>
    <property type="match status" value="1"/>
</dbReference>
<reference evidence="6 7" key="1">
    <citation type="submission" date="2017-09" db="EMBL/GenBank/DDBJ databases">
        <title>Depth-based differentiation of microbial function through sediment-hosted aquifers and enrichment of novel symbionts in the deep terrestrial subsurface.</title>
        <authorList>
            <person name="Probst A.J."/>
            <person name="Ladd B."/>
            <person name="Jarett J.K."/>
            <person name="Geller-Mcgrath D.E."/>
            <person name="Sieber C.M."/>
            <person name="Emerson J.B."/>
            <person name="Anantharaman K."/>
            <person name="Thomas B.C."/>
            <person name="Malmstrom R."/>
            <person name="Stieglmeier M."/>
            <person name="Klingl A."/>
            <person name="Woyke T."/>
            <person name="Ryan C.M."/>
            <person name="Banfield J.F."/>
        </authorList>
    </citation>
    <scope>NUCLEOTIDE SEQUENCE [LARGE SCALE GENOMIC DNA]</scope>
    <source>
        <strain evidence="6">CG17_big_fil_post_rev_8_21_14_2_50_48_46</strain>
    </source>
</reference>
<sequence>MTSLSFSWGIQAVVWGIMLYLLAGHTLALGACLISFRALRHYARRLKSINIESLLQAAGAPPISILVPVHNAPEESLKCIEQLLKLRYPELDIMIINDGSNDHTLETLQKQLQLQPTPRFPVSELPSQPVKTVYQSQKHARLWVIDKERGGMADALNAGLNFCQTPLFCSTYVTMLLERNALLRAVRPFLENAATAAVSGIVRVRNGCLMDQGDVKEVLLPPQHLVRMQILEHLRFFLVSYTAGSSIRSLLLVSGAFAVFRRALVVEAGGYDARFQGETPELLLRLHRFCRESGKAYHVDFIPDPMAWHECPNDLAEVRENRMRWQQAVSKALLHHRALLWSKGSGRIGWLIYPMLLFTEFWEPFLELGGYFLVLLGTLLGWVPPLLALAFFLVALLMGSAPSALAVALGELTPRRYQDEDLRQLLRTAWLEYLGYHQLRTLWRIQAIWGVFSKNKQENRHQSLEF</sequence>
<comment type="similarity">
    <text evidence="1">Belongs to the glycosyltransferase 2 family.</text>
</comment>
<keyword evidence="3 6" id="KW-0808">Transferase</keyword>
<evidence type="ECO:0000256" key="4">
    <source>
        <dbReference type="SAM" id="Phobius"/>
    </source>
</evidence>
<dbReference type="PANTHER" id="PTHR43630:SF1">
    <property type="entry name" value="POLY-BETA-1,6-N-ACETYL-D-GLUCOSAMINE SYNTHASE"/>
    <property type="match status" value="1"/>
</dbReference>
<dbReference type="AlphaFoldDB" id="A0A2M7GC82"/>
<evidence type="ECO:0000313" key="7">
    <source>
        <dbReference type="Proteomes" id="UP000231019"/>
    </source>
</evidence>
<feature type="domain" description="Glycosyltransferase 2-like" evidence="5">
    <location>
        <begin position="64"/>
        <end position="191"/>
    </location>
</feature>
<keyword evidence="4" id="KW-0472">Membrane</keyword>
<evidence type="ECO:0000256" key="3">
    <source>
        <dbReference type="ARBA" id="ARBA00022679"/>
    </source>
</evidence>
<name>A0A2M7GC82_9BACT</name>
<evidence type="ECO:0000259" key="5">
    <source>
        <dbReference type="Pfam" id="PF00535"/>
    </source>
</evidence>
<dbReference type="GO" id="GO:0016757">
    <property type="term" value="F:glycosyltransferase activity"/>
    <property type="evidence" value="ECO:0007669"/>
    <property type="project" value="UniProtKB-KW"/>
</dbReference>
<protein>
    <submittedName>
        <fullName evidence="6">Glycosyl transferase</fullName>
    </submittedName>
</protein>
<accession>A0A2M7GC82</accession>
<dbReference type="Gene3D" id="3.90.550.10">
    <property type="entry name" value="Spore Coat Polysaccharide Biosynthesis Protein SpsA, Chain A"/>
    <property type="match status" value="1"/>
</dbReference>
<evidence type="ECO:0000256" key="2">
    <source>
        <dbReference type="ARBA" id="ARBA00022676"/>
    </source>
</evidence>
<organism evidence="6 7">
    <name type="scientific">bacterium (Candidatus Blackallbacteria) CG17_big_fil_post_rev_8_21_14_2_50_48_46</name>
    <dbReference type="NCBI Taxonomy" id="2014261"/>
    <lineage>
        <taxon>Bacteria</taxon>
        <taxon>Candidatus Blackallbacteria</taxon>
    </lineage>
</organism>
<comment type="caution">
    <text evidence="6">The sequence shown here is derived from an EMBL/GenBank/DDBJ whole genome shotgun (WGS) entry which is preliminary data.</text>
</comment>
<dbReference type="InterPro" id="IPR001173">
    <property type="entry name" value="Glyco_trans_2-like"/>
</dbReference>
<keyword evidence="4" id="KW-0812">Transmembrane</keyword>
<dbReference type="EMBL" id="PFFQ01000004">
    <property type="protein sequence ID" value="PIW19553.1"/>
    <property type="molecule type" value="Genomic_DNA"/>
</dbReference>
<keyword evidence="2" id="KW-0328">Glycosyltransferase</keyword>
<dbReference type="InterPro" id="IPR029044">
    <property type="entry name" value="Nucleotide-diphossugar_trans"/>
</dbReference>
<gene>
    <name evidence="6" type="ORF">COW36_01565</name>
</gene>
<feature type="transmembrane region" description="Helical" evidence="4">
    <location>
        <begin position="12"/>
        <end position="36"/>
    </location>
</feature>
<evidence type="ECO:0000313" key="6">
    <source>
        <dbReference type="EMBL" id="PIW19553.1"/>
    </source>
</evidence>
<dbReference type="Pfam" id="PF00535">
    <property type="entry name" value="Glycos_transf_2"/>
    <property type="match status" value="1"/>
</dbReference>
<keyword evidence="4" id="KW-1133">Transmembrane helix</keyword>